<reference evidence="12" key="1">
    <citation type="journal article" date="2019" name="Int. J. Syst. Evol. Microbiol.">
        <title>The Global Catalogue of Microorganisms (GCM) 10K type strain sequencing project: providing services to taxonomists for standard genome sequencing and annotation.</title>
        <authorList>
            <consortium name="The Broad Institute Genomics Platform"/>
            <consortium name="The Broad Institute Genome Sequencing Center for Infectious Disease"/>
            <person name="Wu L."/>
            <person name="Ma J."/>
        </authorList>
    </citation>
    <scope>NUCLEOTIDE SEQUENCE [LARGE SCALE GENOMIC DNA]</scope>
    <source>
        <strain evidence="12">CCUG 59129</strain>
    </source>
</reference>
<dbReference type="Gene3D" id="3.30.565.10">
    <property type="entry name" value="Histidine kinase-like ATPase, C-terminal domain"/>
    <property type="match status" value="1"/>
</dbReference>
<dbReference type="GO" id="GO:0016301">
    <property type="term" value="F:kinase activity"/>
    <property type="evidence" value="ECO:0007669"/>
    <property type="project" value="UniProtKB-KW"/>
</dbReference>
<organism evidence="11 12">
    <name type="scientific">Paenibacillus chungangensis</name>
    <dbReference type="NCBI Taxonomy" id="696535"/>
    <lineage>
        <taxon>Bacteria</taxon>
        <taxon>Bacillati</taxon>
        <taxon>Bacillota</taxon>
        <taxon>Bacilli</taxon>
        <taxon>Bacillales</taxon>
        <taxon>Paenibacillaceae</taxon>
        <taxon>Paenibacillus</taxon>
    </lineage>
</organism>
<evidence type="ECO:0000256" key="8">
    <source>
        <dbReference type="ARBA" id="ARBA00022840"/>
    </source>
</evidence>
<accession>A0ABW3HQY3</accession>
<dbReference type="InterPro" id="IPR036890">
    <property type="entry name" value="HATPase_C_sf"/>
</dbReference>
<evidence type="ECO:0000256" key="6">
    <source>
        <dbReference type="ARBA" id="ARBA00022741"/>
    </source>
</evidence>
<dbReference type="PANTHER" id="PTHR45453">
    <property type="entry name" value="PHOSPHATE REGULON SENSOR PROTEIN PHOR"/>
    <property type="match status" value="1"/>
</dbReference>
<evidence type="ECO:0000313" key="12">
    <source>
        <dbReference type="Proteomes" id="UP001596989"/>
    </source>
</evidence>
<evidence type="ECO:0000256" key="9">
    <source>
        <dbReference type="ARBA" id="ARBA00023012"/>
    </source>
</evidence>
<dbReference type="PANTHER" id="PTHR45453:SF1">
    <property type="entry name" value="PHOSPHATE REGULON SENSOR PROTEIN PHOR"/>
    <property type="match status" value="1"/>
</dbReference>
<evidence type="ECO:0000256" key="4">
    <source>
        <dbReference type="ARBA" id="ARBA00022553"/>
    </source>
</evidence>
<dbReference type="RefSeq" id="WP_377564284.1">
    <property type="nucleotide sequence ID" value="NZ_JBHTJZ010000012.1"/>
</dbReference>
<dbReference type="Proteomes" id="UP001596989">
    <property type="component" value="Unassembled WGS sequence"/>
</dbReference>
<keyword evidence="4" id="KW-0597">Phosphoprotein</keyword>
<dbReference type="EMBL" id="JBHTJZ010000012">
    <property type="protein sequence ID" value="MFD0959969.1"/>
    <property type="molecule type" value="Genomic_DNA"/>
</dbReference>
<keyword evidence="8" id="KW-0067">ATP-binding</keyword>
<evidence type="ECO:0000259" key="10">
    <source>
        <dbReference type="PROSITE" id="PS50109"/>
    </source>
</evidence>
<keyword evidence="9" id="KW-0902">Two-component regulatory system</keyword>
<keyword evidence="5" id="KW-0808">Transferase</keyword>
<dbReference type="SMART" id="SM00387">
    <property type="entry name" value="HATPase_c"/>
    <property type="match status" value="1"/>
</dbReference>
<proteinExistence type="predicted"/>
<comment type="caution">
    <text evidence="11">The sequence shown here is derived from an EMBL/GenBank/DDBJ whole genome shotgun (WGS) entry which is preliminary data.</text>
</comment>
<dbReference type="PROSITE" id="PS50109">
    <property type="entry name" value="HIS_KIN"/>
    <property type="match status" value="1"/>
</dbReference>
<keyword evidence="6" id="KW-0547">Nucleotide-binding</keyword>
<comment type="catalytic activity">
    <reaction evidence="1">
        <text>ATP + protein L-histidine = ADP + protein N-phospho-L-histidine.</text>
        <dbReference type="EC" id="2.7.13.3"/>
    </reaction>
</comment>
<evidence type="ECO:0000256" key="5">
    <source>
        <dbReference type="ARBA" id="ARBA00022679"/>
    </source>
</evidence>
<feature type="domain" description="Histidine kinase" evidence="10">
    <location>
        <begin position="1"/>
        <end position="106"/>
    </location>
</feature>
<comment type="subcellular location">
    <subcellularLocation>
        <location evidence="2">Membrane</location>
    </subcellularLocation>
</comment>
<dbReference type="EC" id="2.7.13.3" evidence="3"/>
<dbReference type="InterPro" id="IPR005467">
    <property type="entry name" value="His_kinase_dom"/>
</dbReference>
<dbReference type="InterPro" id="IPR003594">
    <property type="entry name" value="HATPase_dom"/>
</dbReference>
<dbReference type="InterPro" id="IPR004358">
    <property type="entry name" value="Sig_transdc_His_kin-like_C"/>
</dbReference>
<dbReference type="SUPFAM" id="SSF55874">
    <property type="entry name" value="ATPase domain of HSP90 chaperone/DNA topoisomerase II/histidine kinase"/>
    <property type="match status" value="1"/>
</dbReference>
<dbReference type="InterPro" id="IPR050351">
    <property type="entry name" value="BphY/WalK/GraS-like"/>
</dbReference>
<evidence type="ECO:0000256" key="1">
    <source>
        <dbReference type="ARBA" id="ARBA00000085"/>
    </source>
</evidence>
<protein>
    <recommendedName>
        <fullName evidence="3">histidine kinase</fullName>
        <ecNumber evidence="3">2.7.13.3</ecNumber>
    </recommendedName>
</protein>
<evidence type="ECO:0000256" key="2">
    <source>
        <dbReference type="ARBA" id="ARBA00004370"/>
    </source>
</evidence>
<keyword evidence="7 11" id="KW-0418">Kinase</keyword>
<gene>
    <name evidence="11" type="ORF">ACFQ2I_11245</name>
</gene>
<dbReference type="Pfam" id="PF02518">
    <property type="entry name" value="HATPase_c"/>
    <property type="match status" value="1"/>
</dbReference>
<dbReference type="CDD" id="cd00075">
    <property type="entry name" value="HATPase"/>
    <property type="match status" value="1"/>
</dbReference>
<evidence type="ECO:0000256" key="7">
    <source>
        <dbReference type="ARBA" id="ARBA00022777"/>
    </source>
</evidence>
<name>A0ABW3HQY3_9BACL</name>
<keyword evidence="12" id="KW-1185">Reference proteome</keyword>
<sequence>MLDTVWDNLFTNAIKYNKSNGSLSIELEHTELVITIQFKDTGIGITELELPQVFNRFYRADASRTKEGTGLGLTIVKQIVELHGGTVHIDSEWGIGTCVSITLPKF</sequence>
<dbReference type="PRINTS" id="PR00344">
    <property type="entry name" value="BCTRLSENSOR"/>
</dbReference>
<evidence type="ECO:0000256" key="3">
    <source>
        <dbReference type="ARBA" id="ARBA00012438"/>
    </source>
</evidence>
<evidence type="ECO:0000313" key="11">
    <source>
        <dbReference type="EMBL" id="MFD0959969.1"/>
    </source>
</evidence>